<dbReference type="InterPro" id="IPR029442">
    <property type="entry name" value="GyrI-like"/>
</dbReference>
<dbReference type="InterPro" id="IPR010499">
    <property type="entry name" value="AraC_E-bd"/>
</dbReference>
<dbReference type="SUPFAM" id="SSF55136">
    <property type="entry name" value="Probable bacterial effector-binding domain"/>
    <property type="match status" value="1"/>
</dbReference>
<dbReference type="Proteomes" id="UP000074108">
    <property type="component" value="Unassembled WGS sequence"/>
</dbReference>
<dbReference type="SMART" id="SM00342">
    <property type="entry name" value="HTH_ARAC"/>
    <property type="match status" value="1"/>
</dbReference>
<dbReference type="SUPFAM" id="SSF46689">
    <property type="entry name" value="Homeodomain-like"/>
    <property type="match status" value="2"/>
</dbReference>
<comment type="caution">
    <text evidence="5">The sequence shown here is derived from an EMBL/GenBank/DDBJ whole genome shotgun (WGS) entry which is preliminary data.</text>
</comment>
<dbReference type="OrthoDB" id="9801123at2"/>
<evidence type="ECO:0000256" key="2">
    <source>
        <dbReference type="ARBA" id="ARBA00023125"/>
    </source>
</evidence>
<dbReference type="InterPro" id="IPR020449">
    <property type="entry name" value="Tscrpt_reg_AraC-type_HTH"/>
</dbReference>
<accession>A0A147KBL8</accession>
<dbReference type="PANTHER" id="PTHR47504">
    <property type="entry name" value="RIGHT ORIGIN-BINDING PROTEIN"/>
    <property type="match status" value="1"/>
</dbReference>
<keyword evidence="2" id="KW-0238">DNA-binding</keyword>
<keyword evidence="6" id="KW-1185">Reference proteome</keyword>
<evidence type="ECO:0000256" key="3">
    <source>
        <dbReference type="ARBA" id="ARBA00023163"/>
    </source>
</evidence>
<dbReference type="Gene3D" id="3.20.80.10">
    <property type="entry name" value="Regulatory factor, effector binding domain"/>
    <property type="match status" value="1"/>
</dbReference>
<dbReference type="InterPro" id="IPR009057">
    <property type="entry name" value="Homeodomain-like_sf"/>
</dbReference>
<evidence type="ECO:0000313" key="5">
    <source>
        <dbReference type="EMBL" id="KUP08734.1"/>
    </source>
</evidence>
<dbReference type="PATRIC" id="fig|1150625.3.peg.482"/>
<keyword evidence="3" id="KW-0804">Transcription</keyword>
<dbReference type="SMART" id="SM00871">
    <property type="entry name" value="AraC_E_bind"/>
    <property type="match status" value="1"/>
</dbReference>
<feature type="domain" description="HTH araC/xylS-type" evidence="4">
    <location>
        <begin position="10"/>
        <end position="108"/>
    </location>
</feature>
<dbReference type="PRINTS" id="PR00032">
    <property type="entry name" value="HTHARAC"/>
</dbReference>
<dbReference type="AlphaFoldDB" id="A0A147KBL8"/>
<dbReference type="InterPro" id="IPR011256">
    <property type="entry name" value="Reg_factor_effector_dom_sf"/>
</dbReference>
<dbReference type="Gene3D" id="1.10.10.60">
    <property type="entry name" value="Homeodomain-like"/>
    <property type="match status" value="2"/>
</dbReference>
<gene>
    <name evidence="5" type="ORF">Q75_02265</name>
</gene>
<dbReference type="Pfam" id="PF12833">
    <property type="entry name" value="HTH_18"/>
    <property type="match status" value="1"/>
</dbReference>
<dbReference type="InterPro" id="IPR018060">
    <property type="entry name" value="HTH_AraC"/>
</dbReference>
<dbReference type="GO" id="GO:0003700">
    <property type="term" value="F:DNA-binding transcription factor activity"/>
    <property type="evidence" value="ECO:0007669"/>
    <property type="project" value="InterPro"/>
</dbReference>
<keyword evidence="1" id="KW-0805">Transcription regulation</keyword>
<dbReference type="PROSITE" id="PS01124">
    <property type="entry name" value="HTH_ARAC_FAMILY_2"/>
    <property type="match status" value="1"/>
</dbReference>
<reference evidence="5 6" key="1">
    <citation type="journal article" date="2016" name="Front. Microbiol.">
        <title>Microevolution Analysis of Bacillus coahuilensis Unveils Differences in Phosphorus Acquisition Strategies and Their Regulation.</title>
        <authorList>
            <person name="Gomez-Lunar Z."/>
            <person name="Hernandez-Gonzalez I."/>
            <person name="Rodriguez-Torres M.D."/>
            <person name="Souza V."/>
            <person name="Olmedo-Alvarez G."/>
        </authorList>
    </citation>
    <scope>NUCLEOTIDE SEQUENCE [LARGE SCALE GENOMIC DNA]</scope>
    <source>
        <strain evidence="6">p1.1.43</strain>
    </source>
</reference>
<dbReference type="STRING" id="1150625.Q75_02265"/>
<dbReference type="InterPro" id="IPR050959">
    <property type="entry name" value="MarA-like"/>
</dbReference>
<name>A0A147KBL8_9BACI</name>
<evidence type="ECO:0000313" key="6">
    <source>
        <dbReference type="Proteomes" id="UP000074108"/>
    </source>
</evidence>
<dbReference type="EMBL" id="LDYG01000009">
    <property type="protein sequence ID" value="KUP08734.1"/>
    <property type="molecule type" value="Genomic_DNA"/>
</dbReference>
<dbReference type="PANTHER" id="PTHR47504:SF5">
    <property type="entry name" value="RIGHT ORIGIN-BINDING PROTEIN"/>
    <property type="match status" value="1"/>
</dbReference>
<dbReference type="PROSITE" id="PS00041">
    <property type="entry name" value="HTH_ARAC_FAMILY_1"/>
    <property type="match status" value="1"/>
</dbReference>
<proteinExistence type="predicted"/>
<protein>
    <submittedName>
        <fullName evidence="5">AraC family transcriptional regulator</fullName>
    </submittedName>
</protein>
<sequence>MKMEALRRLNDCITYIEGNLEGEIGVEELAKLAFTSKYQFQRTFTMLTGYSVAEYVRKRRLTLAAQELMSPNVKVIDVALRYGYETPESFSKAFRKAHGVSPSQVKKTGKALKAFPRISFHIQLKGEMEMNYRIVEKDAFQVIGVSKVVSTVNGENHQVIPTFWDEVNESGVDEKIAKLAGNQEYVGVCMDFDHPNERFTYFIGAEDLANVTQSELEKREIPRNTWAVFESVGPMPHAIQAVWQRIYSEWFPSTGYKHAGGPEFELYLPGDVTQEDYRCEVWIPIMKN</sequence>
<organism evidence="5 6">
    <name type="scientific">Bacillus coahuilensis p1.1.43</name>
    <dbReference type="NCBI Taxonomy" id="1150625"/>
    <lineage>
        <taxon>Bacteria</taxon>
        <taxon>Bacillati</taxon>
        <taxon>Bacillota</taxon>
        <taxon>Bacilli</taxon>
        <taxon>Bacillales</taxon>
        <taxon>Bacillaceae</taxon>
        <taxon>Bacillus</taxon>
    </lineage>
</organism>
<dbReference type="Pfam" id="PF06445">
    <property type="entry name" value="GyrI-like"/>
    <property type="match status" value="1"/>
</dbReference>
<dbReference type="InterPro" id="IPR018062">
    <property type="entry name" value="HTH_AraC-typ_CS"/>
</dbReference>
<evidence type="ECO:0000259" key="4">
    <source>
        <dbReference type="PROSITE" id="PS01124"/>
    </source>
</evidence>
<dbReference type="GO" id="GO:0043565">
    <property type="term" value="F:sequence-specific DNA binding"/>
    <property type="evidence" value="ECO:0007669"/>
    <property type="project" value="InterPro"/>
</dbReference>
<evidence type="ECO:0000256" key="1">
    <source>
        <dbReference type="ARBA" id="ARBA00023015"/>
    </source>
</evidence>